<dbReference type="SUPFAM" id="SSF53098">
    <property type="entry name" value="Ribonuclease H-like"/>
    <property type="match status" value="1"/>
</dbReference>
<evidence type="ECO:0000313" key="6">
    <source>
        <dbReference type="Proteomes" id="UP000032568"/>
    </source>
</evidence>
<organism evidence="5 6">
    <name type="scientific">Thalassomonas actiniarum</name>
    <dbReference type="NCBI Taxonomy" id="485447"/>
    <lineage>
        <taxon>Bacteria</taxon>
        <taxon>Pseudomonadati</taxon>
        <taxon>Pseudomonadota</taxon>
        <taxon>Gammaproteobacteria</taxon>
        <taxon>Alteromonadales</taxon>
        <taxon>Colwelliaceae</taxon>
        <taxon>Thalassomonas</taxon>
    </lineage>
</organism>
<feature type="domain" description="Exonuclease" evidence="4">
    <location>
        <begin position="49"/>
        <end position="223"/>
    </location>
</feature>
<dbReference type="Pfam" id="PF00929">
    <property type="entry name" value="RNase_T"/>
    <property type="match status" value="1"/>
</dbReference>
<dbReference type="GO" id="GO:0008408">
    <property type="term" value="F:3'-5' exonuclease activity"/>
    <property type="evidence" value="ECO:0007669"/>
    <property type="project" value="TreeGrafter"/>
</dbReference>
<dbReference type="Proteomes" id="UP000032568">
    <property type="component" value="Chromosome"/>
</dbReference>
<name>A0AAE9YWD9_9GAMM</name>
<dbReference type="PANTHER" id="PTHR30231:SF4">
    <property type="entry name" value="PROTEIN NEN2"/>
    <property type="match status" value="1"/>
</dbReference>
<keyword evidence="1" id="KW-0540">Nuclease</keyword>
<dbReference type="Gene3D" id="3.30.420.10">
    <property type="entry name" value="Ribonuclease H-like superfamily/Ribonuclease H"/>
    <property type="match status" value="1"/>
</dbReference>
<reference evidence="5 6" key="1">
    <citation type="journal article" date="2015" name="Genome Announc.">
        <title>Draft Genome Sequences of Marine Isolates of Thalassomonas viridans and Thalassomonas actiniarum.</title>
        <authorList>
            <person name="Olonade I."/>
            <person name="van Zyl L.J."/>
            <person name="Trindade M."/>
        </authorList>
    </citation>
    <scope>NUCLEOTIDE SEQUENCE [LARGE SCALE GENOMIC DNA]</scope>
    <source>
        <strain evidence="5 6">A5K-106</strain>
    </source>
</reference>
<evidence type="ECO:0000259" key="4">
    <source>
        <dbReference type="SMART" id="SM00479"/>
    </source>
</evidence>
<reference evidence="5 6" key="2">
    <citation type="journal article" date="2022" name="Mar. Drugs">
        <title>Bioassay-Guided Fractionation Leads to the Detection of Cholic Acid Generated by the Rare Thalassomonas sp.</title>
        <authorList>
            <person name="Pheiffer F."/>
            <person name="Schneider Y.K."/>
            <person name="Hansen E.H."/>
            <person name="Andersen J.H."/>
            <person name="Isaksson J."/>
            <person name="Busche T."/>
            <person name="R C."/>
            <person name="Kalinowski J."/>
            <person name="Zyl L.V."/>
            <person name="Trindade M."/>
        </authorList>
    </citation>
    <scope>NUCLEOTIDE SEQUENCE [LARGE SCALE GENOMIC DNA]</scope>
    <source>
        <strain evidence="5 6">A5K-106</strain>
    </source>
</reference>
<dbReference type="GO" id="GO:0003676">
    <property type="term" value="F:nucleic acid binding"/>
    <property type="evidence" value="ECO:0007669"/>
    <property type="project" value="InterPro"/>
</dbReference>
<sequence>MKLLDKLHLALFGYQAHRKRLLGRAPNGPLKAFLSVPFPDKNTPVFEVPVLALDFETTGLDAKKDQLLSAGFVEISTGEICLKSRYHQIVKTRGLLDEDNVVIHQITDSAKEQGAELAQVVEKILTALAGKVMLVHFARIEITFLRQACLELYGMAPVFPVIDTLMVAKRRLDKRDLPFDASDLRLDNLRQSHQLPAHFAHNALNDALATAELLLAEIACANHGEQLPLKHYLL</sequence>
<evidence type="ECO:0000256" key="2">
    <source>
        <dbReference type="ARBA" id="ARBA00022801"/>
    </source>
</evidence>
<dbReference type="PANTHER" id="PTHR30231">
    <property type="entry name" value="DNA POLYMERASE III SUBUNIT EPSILON"/>
    <property type="match status" value="1"/>
</dbReference>
<dbReference type="EMBL" id="CP059735">
    <property type="protein sequence ID" value="WDE01732.1"/>
    <property type="molecule type" value="Genomic_DNA"/>
</dbReference>
<keyword evidence="2" id="KW-0378">Hydrolase</keyword>
<gene>
    <name evidence="5" type="ORF">SG35_002855</name>
</gene>
<keyword evidence="3" id="KW-0269">Exonuclease</keyword>
<evidence type="ECO:0000313" key="5">
    <source>
        <dbReference type="EMBL" id="WDE01732.1"/>
    </source>
</evidence>
<protein>
    <submittedName>
        <fullName evidence="5">DNA polymerase III subunit epsilon</fullName>
    </submittedName>
</protein>
<dbReference type="AlphaFoldDB" id="A0AAE9YWD9"/>
<keyword evidence="6" id="KW-1185">Reference proteome</keyword>
<dbReference type="InterPro" id="IPR036397">
    <property type="entry name" value="RNaseH_sf"/>
</dbReference>
<dbReference type="KEGG" id="tact:SG35_002855"/>
<proteinExistence type="predicted"/>
<evidence type="ECO:0000256" key="1">
    <source>
        <dbReference type="ARBA" id="ARBA00022722"/>
    </source>
</evidence>
<dbReference type="GO" id="GO:0006259">
    <property type="term" value="P:DNA metabolic process"/>
    <property type="evidence" value="ECO:0007669"/>
    <property type="project" value="UniProtKB-ARBA"/>
</dbReference>
<evidence type="ECO:0000256" key="3">
    <source>
        <dbReference type="ARBA" id="ARBA00022839"/>
    </source>
</evidence>
<dbReference type="InterPro" id="IPR013520">
    <property type="entry name" value="Ribonucl_H"/>
</dbReference>
<dbReference type="CDD" id="cd06127">
    <property type="entry name" value="DEDDh"/>
    <property type="match status" value="1"/>
</dbReference>
<dbReference type="SMART" id="SM00479">
    <property type="entry name" value="EXOIII"/>
    <property type="match status" value="1"/>
</dbReference>
<accession>A0AAE9YWD9</accession>
<dbReference type="InterPro" id="IPR012337">
    <property type="entry name" value="RNaseH-like_sf"/>
</dbReference>
<dbReference type="GO" id="GO:0005829">
    <property type="term" value="C:cytosol"/>
    <property type="evidence" value="ECO:0007669"/>
    <property type="project" value="TreeGrafter"/>
</dbReference>